<keyword evidence="5" id="KW-1185">Reference proteome</keyword>
<evidence type="ECO:0000259" key="3">
    <source>
        <dbReference type="Pfam" id="PF21783"/>
    </source>
</evidence>
<evidence type="ECO:0000313" key="4">
    <source>
        <dbReference type="EMBL" id="BCG48304.1"/>
    </source>
</evidence>
<dbReference type="InterPro" id="IPR051200">
    <property type="entry name" value="Host-pathogen_enzymatic-act"/>
</dbReference>
<evidence type="ECO:0000256" key="1">
    <source>
        <dbReference type="ARBA" id="ARBA00022729"/>
    </source>
</evidence>
<feature type="signal peptide" evidence="2">
    <location>
        <begin position="1"/>
        <end position="20"/>
    </location>
</feature>
<evidence type="ECO:0000313" key="5">
    <source>
        <dbReference type="Proteomes" id="UP000515472"/>
    </source>
</evidence>
<organism evidence="4 5">
    <name type="scientific">Citrifermentans bremense</name>
    <dbReference type="NCBI Taxonomy" id="60035"/>
    <lineage>
        <taxon>Bacteria</taxon>
        <taxon>Pseudomonadati</taxon>
        <taxon>Thermodesulfobacteriota</taxon>
        <taxon>Desulfuromonadia</taxon>
        <taxon>Geobacterales</taxon>
        <taxon>Geobacteraceae</taxon>
        <taxon>Citrifermentans</taxon>
    </lineage>
</organism>
<dbReference type="EMBL" id="AP023213">
    <property type="protein sequence ID" value="BCG48304.1"/>
    <property type="molecule type" value="Genomic_DNA"/>
</dbReference>
<dbReference type="Pfam" id="PF21783">
    <property type="entry name" value="YNCE"/>
    <property type="match status" value="1"/>
</dbReference>
<dbReference type="SUPFAM" id="SSF50969">
    <property type="entry name" value="YVTN repeat-like/Quinoprotein amine dehydrogenase"/>
    <property type="match status" value="1"/>
</dbReference>
<proteinExistence type="predicted"/>
<dbReference type="AlphaFoldDB" id="A0A6S6M989"/>
<dbReference type="PANTHER" id="PTHR47197:SF3">
    <property type="entry name" value="DIHYDRO-HEME D1 DEHYDROGENASE"/>
    <property type="match status" value="1"/>
</dbReference>
<dbReference type="Gene3D" id="2.130.10.10">
    <property type="entry name" value="YVTN repeat-like/Quinoprotein amine dehydrogenase"/>
    <property type="match status" value="2"/>
</dbReference>
<dbReference type="RefSeq" id="WP_185243068.1">
    <property type="nucleotide sequence ID" value="NZ_AP023213.1"/>
</dbReference>
<dbReference type="InterPro" id="IPR048433">
    <property type="entry name" value="YNCE-like_beta-prop"/>
</dbReference>
<dbReference type="InterPro" id="IPR015943">
    <property type="entry name" value="WD40/YVTN_repeat-like_dom_sf"/>
</dbReference>
<dbReference type="PANTHER" id="PTHR47197">
    <property type="entry name" value="PROTEIN NIRF"/>
    <property type="match status" value="1"/>
</dbReference>
<sequence>MPIKTFAILLILLLCGACTSQVTRLKPVPTEDGEVYLYAQPLPQEATGLRFRLKQVIAVKGDGAEVPLTVMLPDLRPGTSDRQRLLAHGFLPPGQYQGFYFQAEQAFLAGEKGENELAIDEKRELQVFPFTVKRRQADLFSLSFKVGESLRRVQGFMPIFVLGTLPKPLTNLTGYVTNYAAGDITVFDKRSGEALDVIATGRAPKTVVFDKEQLRAYVVASADDAIEVIDIRSGQPVNTIRLNNGDQPSDALLTPDRATLMVVNQGTNSVSFIDPNSNFESTRVKVGNSPASIILDPQGKRAYVFNTLSSNFSVLDVNARVVLATVSTESVPVRGDFNRQGDKLYVFHQWSPTLLVYDTASLTVLKRIYTGLGVSAIKVDRATDRLYVAKKDSAIIEIYDPFSLIPIDFLEAGGWASYMLIDADENNLLLVLPEKNALQSINLISKKNRFLMDTGSAPNWSAIMGAR</sequence>
<dbReference type="InterPro" id="IPR011044">
    <property type="entry name" value="Quino_amine_DH_bsu"/>
</dbReference>
<name>A0A6S6M989_9BACT</name>
<gene>
    <name evidence="4" type="ORF">GEOBRER4_n3190</name>
</gene>
<feature type="domain" description="YNCE-like beta-propeller" evidence="3">
    <location>
        <begin position="216"/>
        <end position="400"/>
    </location>
</feature>
<dbReference type="KEGG" id="gbn:GEOBRER4_30540"/>
<protein>
    <recommendedName>
        <fullName evidence="3">YNCE-like beta-propeller domain-containing protein</fullName>
    </recommendedName>
</protein>
<dbReference type="Proteomes" id="UP000515472">
    <property type="component" value="Chromosome"/>
</dbReference>
<accession>A0A6S6M989</accession>
<keyword evidence="1 2" id="KW-0732">Signal</keyword>
<reference evidence="4 5" key="1">
    <citation type="submission" date="2020-06" db="EMBL/GenBank/DDBJ databases">
        <title>Interaction of electrochemicaly active bacteria, Geobacter bremensis R4 on different carbon anode.</title>
        <authorList>
            <person name="Meng L."/>
            <person name="Yoshida N."/>
        </authorList>
    </citation>
    <scope>NUCLEOTIDE SEQUENCE [LARGE SCALE GENOMIC DNA]</scope>
    <source>
        <strain evidence="4 5">R4</strain>
    </source>
</reference>
<evidence type="ECO:0000256" key="2">
    <source>
        <dbReference type="SAM" id="SignalP"/>
    </source>
</evidence>
<feature type="chain" id="PRO_5028043375" description="YNCE-like beta-propeller domain-containing protein" evidence="2">
    <location>
        <begin position="21"/>
        <end position="467"/>
    </location>
</feature>